<gene>
    <name evidence="1" type="ORF">F4821DRAFT_274222</name>
</gene>
<evidence type="ECO:0000313" key="1">
    <source>
        <dbReference type="EMBL" id="KAI6093824.1"/>
    </source>
</evidence>
<dbReference type="Proteomes" id="UP001497680">
    <property type="component" value="Unassembled WGS sequence"/>
</dbReference>
<comment type="caution">
    <text evidence="1">The sequence shown here is derived from an EMBL/GenBank/DDBJ whole genome shotgun (WGS) entry which is preliminary data.</text>
</comment>
<keyword evidence="2" id="KW-1185">Reference proteome</keyword>
<name>A0ACC0DM52_9PEZI</name>
<reference evidence="1 2" key="1">
    <citation type="journal article" date="2022" name="New Phytol.">
        <title>Ecological generalism drives hyperdiversity of secondary metabolite gene clusters in xylarialean endophytes.</title>
        <authorList>
            <person name="Franco M.E.E."/>
            <person name="Wisecaver J.H."/>
            <person name="Arnold A.E."/>
            <person name="Ju Y.M."/>
            <person name="Slot J.C."/>
            <person name="Ahrendt S."/>
            <person name="Moore L.P."/>
            <person name="Eastman K.E."/>
            <person name="Scott K."/>
            <person name="Konkel Z."/>
            <person name="Mondo S.J."/>
            <person name="Kuo A."/>
            <person name="Hayes R.D."/>
            <person name="Haridas S."/>
            <person name="Andreopoulos B."/>
            <person name="Riley R."/>
            <person name="LaButti K."/>
            <person name="Pangilinan J."/>
            <person name="Lipzen A."/>
            <person name="Amirebrahimi M."/>
            <person name="Yan J."/>
            <person name="Adam C."/>
            <person name="Keymanesh K."/>
            <person name="Ng V."/>
            <person name="Louie K."/>
            <person name="Northen T."/>
            <person name="Drula E."/>
            <person name="Henrissat B."/>
            <person name="Hsieh H.M."/>
            <person name="Youens-Clark K."/>
            <person name="Lutzoni F."/>
            <person name="Miadlikowska J."/>
            <person name="Eastwood D.C."/>
            <person name="Hamelin R.C."/>
            <person name="Grigoriev I.V."/>
            <person name="U'Ren J.M."/>
        </authorList>
    </citation>
    <scope>NUCLEOTIDE SEQUENCE [LARGE SCALE GENOMIC DNA]</scope>
    <source>
        <strain evidence="1 2">ER1909</strain>
    </source>
</reference>
<organism evidence="1 2">
    <name type="scientific">Hypoxylon rubiginosum</name>
    <dbReference type="NCBI Taxonomy" id="110542"/>
    <lineage>
        <taxon>Eukaryota</taxon>
        <taxon>Fungi</taxon>
        <taxon>Dikarya</taxon>
        <taxon>Ascomycota</taxon>
        <taxon>Pezizomycotina</taxon>
        <taxon>Sordariomycetes</taxon>
        <taxon>Xylariomycetidae</taxon>
        <taxon>Xylariales</taxon>
        <taxon>Hypoxylaceae</taxon>
        <taxon>Hypoxylon</taxon>
    </lineage>
</organism>
<sequence length="440" mass="49943">MSSAEEGDKIAKDVRILKELHNPEIKLNAIQYFQLLTRQEVHNVKDRLDSIEAGFRTLQEANVAAGVHNEDLERQLEELKKKQEELQLELSTVDSSTQDMKESLTSLREKVNDELVRLSAEGVRFNKDIKRLNKQLGHHSARFKSIEKAVKDIRSDVPELTKIIELNDTLSRLEATVRCLQANFGSGAAFACGQKEVLGETATDQAALRQSLDAKQGRLLEFIDKLSETDSSQNISEAPQQMTGAGGNGEQLPSSMPPESPPVPEKAQVLLDRYNHFCDAYKKHPKNEERFIKNYLRRVDPVSSWFIQKQLLKLYPDLVTITEAVEIGNTTGATVFISPGKLVWRQLKAAMRKINTSELFLLLETEQGDLEIPRPPKRDIEHMKLDIPNASPMVQTEQMGSDSVNPFSVLEAEQTENENLETQPRVFDLRPKRRRIGYRY</sequence>
<accession>A0ACC0DM52</accession>
<dbReference type="EMBL" id="MU394280">
    <property type="protein sequence ID" value="KAI6093824.1"/>
    <property type="molecule type" value="Genomic_DNA"/>
</dbReference>
<protein>
    <submittedName>
        <fullName evidence="1">Uncharacterized protein</fullName>
    </submittedName>
</protein>
<evidence type="ECO:0000313" key="2">
    <source>
        <dbReference type="Proteomes" id="UP001497680"/>
    </source>
</evidence>
<proteinExistence type="predicted"/>